<evidence type="ECO:0008006" key="4">
    <source>
        <dbReference type="Google" id="ProtNLM"/>
    </source>
</evidence>
<dbReference type="AlphaFoldDB" id="A0A9W9KBF6"/>
<dbReference type="EMBL" id="JAPQKI010000005">
    <property type="protein sequence ID" value="KAJ5099586.1"/>
    <property type="molecule type" value="Genomic_DNA"/>
</dbReference>
<gene>
    <name evidence="2" type="ORF">N7532_006587</name>
</gene>
<evidence type="ECO:0000256" key="1">
    <source>
        <dbReference type="SAM" id="MobiDB-lite"/>
    </source>
</evidence>
<reference evidence="2" key="2">
    <citation type="journal article" date="2023" name="IMA Fungus">
        <title>Comparative genomic study of the Penicillium genus elucidates a diverse pangenome and 15 lateral gene transfer events.</title>
        <authorList>
            <person name="Petersen C."/>
            <person name="Sorensen T."/>
            <person name="Nielsen M.R."/>
            <person name="Sondergaard T.E."/>
            <person name="Sorensen J.L."/>
            <person name="Fitzpatrick D.A."/>
            <person name="Frisvad J.C."/>
            <person name="Nielsen K.L."/>
        </authorList>
    </citation>
    <scope>NUCLEOTIDE SEQUENCE</scope>
    <source>
        <strain evidence="2">IBT 30761</strain>
    </source>
</reference>
<sequence length="118" mass="12809">MLRILSRLQPSSRSKRIVNGDRCDIATAAPGPHPNSGNFANQPREVLSEIGHRGGKQGGKARGVGGFHNMDPEKKRSIASKGGRAGRKAALQLEEAVEESKRRSRAAVIPPTFEEWQT</sequence>
<dbReference type="Proteomes" id="UP001149074">
    <property type="component" value="Unassembled WGS sequence"/>
</dbReference>
<dbReference type="RefSeq" id="XP_056475240.1">
    <property type="nucleotide sequence ID" value="XM_056619081.1"/>
</dbReference>
<dbReference type="InterPro" id="IPR019626">
    <property type="entry name" value="Stress-induced_KGG_rpt"/>
</dbReference>
<reference evidence="2" key="1">
    <citation type="submission" date="2022-11" db="EMBL/GenBank/DDBJ databases">
        <authorList>
            <person name="Petersen C."/>
        </authorList>
    </citation>
    <scope>NUCLEOTIDE SEQUENCE</scope>
    <source>
        <strain evidence="2">IBT 30761</strain>
    </source>
</reference>
<protein>
    <recommendedName>
        <fullName evidence="4">Conidiation-specific protein Con-10</fullName>
    </recommendedName>
</protein>
<evidence type="ECO:0000313" key="3">
    <source>
        <dbReference type="Proteomes" id="UP001149074"/>
    </source>
</evidence>
<evidence type="ECO:0000313" key="2">
    <source>
        <dbReference type="EMBL" id="KAJ5099586.1"/>
    </source>
</evidence>
<feature type="region of interest" description="Disordered" evidence="1">
    <location>
        <begin position="50"/>
        <end position="118"/>
    </location>
</feature>
<accession>A0A9W9KBF6</accession>
<feature type="compositionally biased region" description="Gly residues" evidence="1">
    <location>
        <begin position="56"/>
        <end position="66"/>
    </location>
</feature>
<dbReference type="GeneID" id="81358060"/>
<name>A0A9W9KBF6_9EURO</name>
<dbReference type="Pfam" id="PF10685">
    <property type="entry name" value="KGG"/>
    <property type="match status" value="1"/>
</dbReference>
<comment type="caution">
    <text evidence="2">The sequence shown here is derived from an EMBL/GenBank/DDBJ whole genome shotgun (WGS) entry which is preliminary data.</text>
</comment>
<keyword evidence="3" id="KW-1185">Reference proteome</keyword>
<organism evidence="2 3">
    <name type="scientific">Penicillium argentinense</name>
    <dbReference type="NCBI Taxonomy" id="1131581"/>
    <lineage>
        <taxon>Eukaryota</taxon>
        <taxon>Fungi</taxon>
        <taxon>Dikarya</taxon>
        <taxon>Ascomycota</taxon>
        <taxon>Pezizomycotina</taxon>
        <taxon>Eurotiomycetes</taxon>
        <taxon>Eurotiomycetidae</taxon>
        <taxon>Eurotiales</taxon>
        <taxon>Aspergillaceae</taxon>
        <taxon>Penicillium</taxon>
    </lineage>
</organism>
<proteinExistence type="predicted"/>
<dbReference type="OrthoDB" id="2137750at2759"/>